<comment type="caution">
    <text evidence="2">The sequence shown here is derived from an EMBL/GenBank/DDBJ whole genome shotgun (WGS) entry which is preliminary data.</text>
</comment>
<keyword evidence="1" id="KW-0812">Transmembrane</keyword>
<sequence>MVFRIIGIILLLLAIWQFVQARNGWQVYKNKSQRTDNALRVYGFAYSFFIALLLVVLGLSALLGVFS</sequence>
<keyword evidence="1" id="KW-0472">Membrane</keyword>
<evidence type="ECO:0008006" key="4">
    <source>
        <dbReference type="Google" id="ProtNLM"/>
    </source>
</evidence>
<evidence type="ECO:0000313" key="3">
    <source>
        <dbReference type="Proteomes" id="UP000439550"/>
    </source>
</evidence>
<dbReference type="RefSeq" id="WP_153496516.1">
    <property type="nucleotide sequence ID" value="NZ_CAXYUY010000011.1"/>
</dbReference>
<dbReference type="AlphaFoldDB" id="A0A7X2D0G7"/>
<accession>A0A7X2D0G7</accession>
<keyword evidence="3" id="KW-1185">Reference proteome</keyword>
<proteinExistence type="predicted"/>
<gene>
    <name evidence="2" type="ORF">GHI93_07915</name>
</gene>
<keyword evidence="1" id="KW-1133">Transmembrane helix</keyword>
<feature type="transmembrane region" description="Helical" evidence="1">
    <location>
        <begin position="45"/>
        <end position="66"/>
    </location>
</feature>
<name>A0A7X2D0G7_9LACT</name>
<dbReference type="Proteomes" id="UP000439550">
    <property type="component" value="Unassembled WGS sequence"/>
</dbReference>
<evidence type="ECO:0000313" key="2">
    <source>
        <dbReference type="EMBL" id="MQW39849.1"/>
    </source>
</evidence>
<protein>
    <recommendedName>
        <fullName evidence="4">Immunity protein</fullName>
    </recommendedName>
</protein>
<organism evidence="2 3">
    <name type="scientific">Lactococcus hircilactis</name>
    <dbReference type="NCBI Taxonomy" id="1494462"/>
    <lineage>
        <taxon>Bacteria</taxon>
        <taxon>Bacillati</taxon>
        <taxon>Bacillota</taxon>
        <taxon>Bacilli</taxon>
        <taxon>Lactobacillales</taxon>
        <taxon>Streptococcaceae</taxon>
        <taxon>Lactococcus</taxon>
    </lineage>
</organism>
<evidence type="ECO:0000256" key="1">
    <source>
        <dbReference type="SAM" id="Phobius"/>
    </source>
</evidence>
<dbReference type="EMBL" id="WITJ01000010">
    <property type="protein sequence ID" value="MQW39849.1"/>
    <property type="molecule type" value="Genomic_DNA"/>
</dbReference>
<reference evidence="2 3" key="1">
    <citation type="submission" date="2019-10" db="EMBL/GenBank/DDBJ databases">
        <authorList>
            <person name="Dong K."/>
        </authorList>
    </citation>
    <scope>NUCLEOTIDE SEQUENCE [LARGE SCALE GENOMIC DNA]</scope>
    <source>
        <strain evidence="2 3">DSM 28960</strain>
    </source>
</reference>